<accession>A0ABT7YWJ8</accession>
<feature type="transmembrane region" description="Helical" evidence="1">
    <location>
        <begin position="20"/>
        <end position="40"/>
    </location>
</feature>
<name>A0ABT7YWJ8_9ACTN</name>
<dbReference type="EMBL" id="JAUEMJ010000010">
    <property type="protein sequence ID" value="MDN3242993.1"/>
    <property type="molecule type" value="Genomic_DNA"/>
</dbReference>
<organism evidence="2 3">
    <name type="scientific">Glycomyces tritici</name>
    <dbReference type="NCBI Taxonomy" id="2665176"/>
    <lineage>
        <taxon>Bacteria</taxon>
        <taxon>Bacillati</taxon>
        <taxon>Actinomycetota</taxon>
        <taxon>Actinomycetes</taxon>
        <taxon>Glycomycetales</taxon>
        <taxon>Glycomycetaceae</taxon>
        <taxon>Glycomyces</taxon>
    </lineage>
</organism>
<keyword evidence="3" id="KW-1185">Reference proteome</keyword>
<sequence length="279" mass="29721">MTPSPEPAAPRPPRIPDWVFALGLAVSLLVLVFSPLLTVAPASFLDPRTVADAESVPPDEGGTGDYAALAEVLPEEEPPAASTVAVADFGYDVSVDGTAFTWGASIRNTHGEYAARFGVQVSVDGVPLYEEGGYTSTYGTMTPPGGEVRVGNSRYFEDLPSDPVVAIEVVRLEWFAFDDGTPPEPQAPPLGVRVDGIDEGDEPRGQMRFSVTVANSADHAIDPWLMAVFHRADGTPVGGARLFTDLPVPPGESVREFRVWKQDVPAGADLSLTEFVPSW</sequence>
<protein>
    <recommendedName>
        <fullName evidence="4">DUF4352 domain-containing protein</fullName>
    </recommendedName>
</protein>
<gene>
    <name evidence="2" type="ORF">QWI33_24945</name>
</gene>
<comment type="caution">
    <text evidence="2">The sequence shown here is derived from an EMBL/GenBank/DDBJ whole genome shotgun (WGS) entry which is preliminary data.</text>
</comment>
<proteinExistence type="predicted"/>
<keyword evidence="1" id="KW-0812">Transmembrane</keyword>
<evidence type="ECO:0000256" key="1">
    <source>
        <dbReference type="SAM" id="Phobius"/>
    </source>
</evidence>
<reference evidence="2" key="1">
    <citation type="submission" date="2023-06" db="EMBL/GenBank/DDBJ databases">
        <title>Gycomyces niveus sp.nov., a novel actinomycete isolated from soil in Shouguang.</title>
        <authorList>
            <person name="Yang X."/>
            <person name="Zhao J."/>
        </authorList>
    </citation>
    <scope>NUCLEOTIDE SEQUENCE</scope>
    <source>
        <strain evidence="2">NEAU C2</strain>
    </source>
</reference>
<evidence type="ECO:0008006" key="4">
    <source>
        <dbReference type="Google" id="ProtNLM"/>
    </source>
</evidence>
<keyword evidence="1" id="KW-0472">Membrane</keyword>
<keyword evidence="1" id="KW-1133">Transmembrane helix</keyword>
<evidence type="ECO:0000313" key="3">
    <source>
        <dbReference type="Proteomes" id="UP001171902"/>
    </source>
</evidence>
<dbReference type="Proteomes" id="UP001171902">
    <property type="component" value="Unassembled WGS sequence"/>
</dbReference>
<evidence type="ECO:0000313" key="2">
    <source>
        <dbReference type="EMBL" id="MDN3242993.1"/>
    </source>
</evidence>
<dbReference type="RefSeq" id="WP_289959558.1">
    <property type="nucleotide sequence ID" value="NZ_JAUEMJ010000010.1"/>
</dbReference>